<keyword evidence="3" id="KW-1185">Reference proteome</keyword>
<evidence type="ECO:0000313" key="2">
    <source>
        <dbReference type="EMBL" id="KAF7813113.1"/>
    </source>
</evidence>
<protein>
    <submittedName>
        <fullName evidence="2">Retrovirus-related Pol polyprotein from transposon TNT 1-94</fullName>
    </submittedName>
</protein>
<feature type="domain" description="Retrovirus-related Pol polyprotein from transposon TNT 1-94-like beta-barrel" evidence="1">
    <location>
        <begin position="56"/>
        <end position="113"/>
    </location>
</feature>
<name>A0A834SYQ1_9FABA</name>
<comment type="caution">
    <text evidence="2">The sequence shown here is derived from an EMBL/GenBank/DDBJ whole genome shotgun (WGS) entry which is preliminary data.</text>
</comment>
<dbReference type="AlphaFoldDB" id="A0A834SYQ1"/>
<organism evidence="2 3">
    <name type="scientific">Senna tora</name>
    <dbReference type="NCBI Taxonomy" id="362788"/>
    <lineage>
        <taxon>Eukaryota</taxon>
        <taxon>Viridiplantae</taxon>
        <taxon>Streptophyta</taxon>
        <taxon>Embryophyta</taxon>
        <taxon>Tracheophyta</taxon>
        <taxon>Spermatophyta</taxon>
        <taxon>Magnoliopsida</taxon>
        <taxon>eudicotyledons</taxon>
        <taxon>Gunneridae</taxon>
        <taxon>Pentapetalae</taxon>
        <taxon>rosids</taxon>
        <taxon>fabids</taxon>
        <taxon>Fabales</taxon>
        <taxon>Fabaceae</taxon>
        <taxon>Caesalpinioideae</taxon>
        <taxon>Cassia clade</taxon>
        <taxon>Senna</taxon>
    </lineage>
</organism>
<evidence type="ECO:0000259" key="1">
    <source>
        <dbReference type="Pfam" id="PF22936"/>
    </source>
</evidence>
<dbReference type="Proteomes" id="UP000634136">
    <property type="component" value="Unassembled WGS sequence"/>
</dbReference>
<dbReference type="InterPro" id="IPR054722">
    <property type="entry name" value="PolX-like_BBD"/>
</dbReference>
<dbReference type="Pfam" id="PF22936">
    <property type="entry name" value="Pol_BBD"/>
    <property type="match status" value="1"/>
</dbReference>
<gene>
    <name evidence="2" type="ORF">G2W53_034089</name>
</gene>
<sequence>MASFGFSTTQEAESNGGIGTPVLLQGSSHIVSIVVTAEKGIFPTACHASPNPSIYWIVDSDAFDHMSGDNNLFSTWYHYTQNYKVRIADGSLSDVARIGEVILSDSDTNSSVTIIGNARVKNGLYRIDVDKKVISNKQSFTTGIFDTDTNDGDIMKLHYRYQLSSRVAAKQVGNCLV</sequence>
<dbReference type="OrthoDB" id="1436954at2759"/>
<reference evidence="2" key="1">
    <citation type="submission" date="2020-09" db="EMBL/GenBank/DDBJ databases">
        <title>Genome-Enabled Discovery of Anthraquinone Biosynthesis in Senna tora.</title>
        <authorList>
            <person name="Kang S.-H."/>
            <person name="Pandey R.P."/>
            <person name="Lee C.-M."/>
            <person name="Sim J.-S."/>
            <person name="Jeong J.-T."/>
            <person name="Choi B.-S."/>
            <person name="Jung M."/>
            <person name="Ginzburg D."/>
            <person name="Zhao K."/>
            <person name="Won S.Y."/>
            <person name="Oh T.-J."/>
            <person name="Yu Y."/>
            <person name="Kim N.-H."/>
            <person name="Lee O.R."/>
            <person name="Lee T.-H."/>
            <person name="Bashyal P."/>
            <person name="Kim T.-S."/>
            <person name="Lee W.-H."/>
            <person name="Kawkins C."/>
            <person name="Kim C.-K."/>
            <person name="Kim J.S."/>
            <person name="Ahn B.O."/>
            <person name="Rhee S.Y."/>
            <person name="Sohng J.K."/>
        </authorList>
    </citation>
    <scope>NUCLEOTIDE SEQUENCE</scope>
    <source>
        <tissue evidence="2">Leaf</tissue>
    </source>
</reference>
<evidence type="ECO:0000313" key="3">
    <source>
        <dbReference type="Proteomes" id="UP000634136"/>
    </source>
</evidence>
<accession>A0A834SYQ1</accession>
<dbReference type="EMBL" id="JAAIUW010000010">
    <property type="protein sequence ID" value="KAF7813113.1"/>
    <property type="molecule type" value="Genomic_DNA"/>
</dbReference>
<proteinExistence type="predicted"/>